<sequence length="747" mass="84192">MRQADSTFRPVFAPGPTIQKDKMIFLLSDKTLTVCIPRELSKKLVKLCDGTRTYNQVITELDAWDGVLVNKFLQDLISRGVLLDSFNLNNFFWSFVKNPTRFFKNLSDQEIVELVKKAHLSNRKKIPKGAKYQIPNTTFSRMLNERRSTRVFSNEQVKAEKILAMLWAGYGVVRDPLLIDKVDPQRIKAWQSHRFSRHTVPSAGALYPLRLHACLFRDCIRLDKGIYEARFRSPSEVELVQRTDDPSPAIRAFADDLVMNDAQGTIIISGSFDQSAEKYTNRSALYIPLEAGHVAQNVHLAAVEQKVQTVEIGGFLEDSMRLALKLPDAYWPLITILFGFEGKISPKSRDLIKGLEVNWSGGVKEGYKLPFSMAFARLEGSSGDWSCGRSVDPEIALMKARSEAIEWDASSRFEGRLFEASFEELQHGLKPQSIIAYHPRQYLRAGFPFAPFDPKKIMCWVKGSEVVSGQSTYILADCTFFPYKPNYKPYTSCSSSGTAVHLNRDQAIESAVLELIERDAFMLYWLIGAGVPRIPHCSLPSDVVKRINNLKRLGFQVSVRNLTIDFLPVILVFAQNVHKSFTTCAAASNYDAGIALDHALQEVESAVFTRMGFLGATTIVPKNVHFTDDHGYLYEQPKYFRRADFLLDSSKVESLGSINQRNKVGDWQKLLTKIEGRGLRLYVVDLSSKDSSLHAVRAFVPGLIPMTFGFGVEPKGIERIYSTPVSMGLCKSTPHYGELQSFPHPYT</sequence>
<dbReference type="Gene3D" id="3.30.40.250">
    <property type="match status" value="1"/>
</dbReference>
<gene>
    <name evidence="2" type="ORF">COT24_02300</name>
</gene>
<dbReference type="Gene3D" id="3.30.1330.230">
    <property type="match status" value="1"/>
</dbReference>
<dbReference type="SUPFAM" id="SSF55469">
    <property type="entry name" value="FMN-dependent nitroreductase-like"/>
    <property type="match status" value="1"/>
</dbReference>
<comment type="caution">
    <text evidence="2">The sequence shown here is derived from an EMBL/GenBank/DDBJ whole genome shotgun (WGS) entry which is preliminary data.</text>
</comment>
<accession>A0A2H0YY45</accession>
<dbReference type="InterPro" id="IPR003776">
    <property type="entry name" value="YcaO-like_dom"/>
</dbReference>
<dbReference type="PANTHER" id="PTHR37809:SF1">
    <property type="entry name" value="RIBOSOMAL PROTEIN S12 METHYLTHIOTRANSFERASE ACCESSORY FACTOR YCAO"/>
    <property type="match status" value="1"/>
</dbReference>
<dbReference type="Pfam" id="PF02624">
    <property type="entry name" value="YcaO"/>
    <property type="match status" value="1"/>
</dbReference>
<protein>
    <recommendedName>
        <fullName evidence="1">YcaO domain-containing protein</fullName>
    </recommendedName>
</protein>
<evidence type="ECO:0000313" key="3">
    <source>
        <dbReference type="Proteomes" id="UP000231542"/>
    </source>
</evidence>
<reference evidence="2 3" key="1">
    <citation type="submission" date="2017-09" db="EMBL/GenBank/DDBJ databases">
        <title>Depth-based differentiation of microbial function through sediment-hosted aquifers and enrichment of novel symbionts in the deep terrestrial subsurface.</title>
        <authorList>
            <person name="Probst A.J."/>
            <person name="Ladd B."/>
            <person name="Jarett J.K."/>
            <person name="Geller-Mcgrath D.E."/>
            <person name="Sieber C.M."/>
            <person name="Emerson J.B."/>
            <person name="Anantharaman K."/>
            <person name="Thomas B.C."/>
            <person name="Malmstrom R."/>
            <person name="Stieglmeier M."/>
            <person name="Klingl A."/>
            <person name="Woyke T."/>
            <person name="Ryan C.M."/>
            <person name="Banfield J.F."/>
        </authorList>
    </citation>
    <scope>NUCLEOTIDE SEQUENCE [LARGE SCALE GENOMIC DNA]</scope>
    <source>
        <strain evidence="2">CG08_land_8_20_14_0_20_40_16</strain>
    </source>
</reference>
<dbReference type="InterPro" id="IPR029479">
    <property type="entry name" value="Nitroreductase"/>
</dbReference>
<dbReference type="Gene3D" id="3.40.109.10">
    <property type="entry name" value="NADH Oxidase"/>
    <property type="match status" value="1"/>
</dbReference>
<dbReference type="CDD" id="cd02142">
    <property type="entry name" value="McbC_SagB-like_oxidoreductase"/>
    <property type="match status" value="1"/>
</dbReference>
<dbReference type="InterPro" id="IPR000415">
    <property type="entry name" value="Nitroreductase-like"/>
</dbReference>
<proteinExistence type="predicted"/>
<evidence type="ECO:0000259" key="1">
    <source>
        <dbReference type="PROSITE" id="PS51664"/>
    </source>
</evidence>
<dbReference type="PROSITE" id="PS51664">
    <property type="entry name" value="YCAO"/>
    <property type="match status" value="1"/>
</dbReference>
<dbReference type="Proteomes" id="UP000231542">
    <property type="component" value="Unassembled WGS sequence"/>
</dbReference>
<dbReference type="AlphaFoldDB" id="A0A2H0YY45"/>
<dbReference type="Gene3D" id="3.30.160.660">
    <property type="match status" value="1"/>
</dbReference>
<dbReference type="Pfam" id="PF00881">
    <property type="entry name" value="Nitroreductase"/>
    <property type="match status" value="1"/>
</dbReference>
<dbReference type="PANTHER" id="PTHR37809">
    <property type="entry name" value="RIBOSOMAL PROTEIN S12 METHYLTHIOTRANSFERASE ACCESSORY FACTOR YCAO"/>
    <property type="match status" value="1"/>
</dbReference>
<name>A0A2H0YY45_9BACT</name>
<evidence type="ECO:0000313" key="2">
    <source>
        <dbReference type="EMBL" id="PIS42662.1"/>
    </source>
</evidence>
<feature type="domain" description="YcaO" evidence="1">
    <location>
        <begin position="388"/>
        <end position="747"/>
    </location>
</feature>
<dbReference type="EMBL" id="PEXU01000029">
    <property type="protein sequence ID" value="PIS42662.1"/>
    <property type="molecule type" value="Genomic_DNA"/>
</dbReference>
<dbReference type="GO" id="GO:0016491">
    <property type="term" value="F:oxidoreductase activity"/>
    <property type="evidence" value="ECO:0007669"/>
    <property type="project" value="InterPro"/>
</dbReference>
<organism evidence="2 3">
    <name type="scientific">Candidatus Kerfeldbacteria bacterium CG08_land_8_20_14_0_20_40_16</name>
    <dbReference type="NCBI Taxonomy" id="2014244"/>
    <lineage>
        <taxon>Bacteria</taxon>
        <taxon>Candidatus Kerfeldiibacteriota</taxon>
    </lineage>
</organism>